<evidence type="ECO:0008006" key="3">
    <source>
        <dbReference type="Google" id="ProtNLM"/>
    </source>
</evidence>
<proteinExistence type="predicted"/>
<dbReference type="EMBL" id="CP089983">
    <property type="protein sequence ID" value="WXB04023.1"/>
    <property type="molecule type" value="Genomic_DNA"/>
</dbReference>
<reference evidence="1" key="1">
    <citation type="submission" date="2021-12" db="EMBL/GenBank/DDBJ databases">
        <title>Discovery of the Pendulisporaceae a myxobacterial family with distinct sporulation behavior and unique specialized metabolism.</title>
        <authorList>
            <person name="Garcia R."/>
            <person name="Popoff A."/>
            <person name="Bader C.D."/>
            <person name="Loehr J."/>
            <person name="Walesch S."/>
            <person name="Walt C."/>
            <person name="Boldt J."/>
            <person name="Bunk B."/>
            <person name="Haeckl F.J.F.P.J."/>
            <person name="Gunesch A.P."/>
            <person name="Birkelbach J."/>
            <person name="Nuebel U."/>
            <person name="Pietschmann T."/>
            <person name="Bach T."/>
            <person name="Mueller R."/>
        </authorList>
    </citation>
    <scope>NUCLEOTIDE SEQUENCE</scope>
    <source>
        <strain evidence="1">MSr11367</strain>
    </source>
</reference>
<gene>
    <name evidence="1" type="ORF">LVJ94_44845</name>
</gene>
<evidence type="ECO:0000313" key="2">
    <source>
        <dbReference type="Proteomes" id="UP001374803"/>
    </source>
</evidence>
<dbReference type="Proteomes" id="UP001374803">
    <property type="component" value="Chromosome"/>
</dbReference>
<organism evidence="1 2">
    <name type="scientific">Pendulispora rubella</name>
    <dbReference type="NCBI Taxonomy" id="2741070"/>
    <lineage>
        <taxon>Bacteria</taxon>
        <taxon>Pseudomonadati</taxon>
        <taxon>Myxococcota</taxon>
        <taxon>Myxococcia</taxon>
        <taxon>Myxococcales</taxon>
        <taxon>Sorangiineae</taxon>
        <taxon>Pendulisporaceae</taxon>
        <taxon>Pendulispora</taxon>
    </lineage>
</organism>
<name>A0ABZ2KZJ7_9BACT</name>
<evidence type="ECO:0000313" key="1">
    <source>
        <dbReference type="EMBL" id="WXB04023.1"/>
    </source>
</evidence>
<accession>A0ABZ2KZJ7</accession>
<sequence>MAAKAWATTDKTDKKSDGEIFFQNDTVSLCLLVQRRTKAMRVIDFRAGPTPAKRTLVLSLARREGVEKVYTVVERDEVSTWVKLGFTKEGNIPGFYKRSDAFLLGCSVEPSQARIPAQSERRIIAPRTPSSDPGSLARAVPRSSIASRSWLDPDRLPEDEEVDAPVDTSALDFAEKTLLRAKKHVKELAERALPTVKLTPIQEAATRKPLAVALRSGRALTAFEAFGRGVERTYFAFTARGGFELLASVESQPCFGNAFVEILTAPRSEGERVCTAIALKGLCERLLADGTVGCFALAPSDDAGLATAFVYNGFRRTGVLQNHLVVGRERKDAIVFARKLANPSGE</sequence>
<protein>
    <recommendedName>
        <fullName evidence="3">N-acetyltransferase domain-containing protein</fullName>
    </recommendedName>
</protein>
<dbReference type="RefSeq" id="WP_394833658.1">
    <property type="nucleotide sequence ID" value="NZ_CP089929.1"/>
</dbReference>
<keyword evidence="2" id="KW-1185">Reference proteome</keyword>